<gene>
    <name evidence="1" type="ORF">DNHGIG_10290</name>
</gene>
<comment type="caution">
    <text evidence="1">The sequence shown here is derived from an EMBL/GenBank/DDBJ whole genome shotgun (WGS) entry which is preliminary data.</text>
</comment>
<proteinExistence type="predicted"/>
<dbReference type="Proteomes" id="UP001057291">
    <property type="component" value="Unassembled WGS sequence"/>
</dbReference>
<evidence type="ECO:0000313" key="2">
    <source>
        <dbReference type="Proteomes" id="UP001057291"/>
    </source>
</evidence>
<sequence>MHGQQICVRNLVAISGDPDIVHVEEVKIHNPKIQRNFKRNKPRLVKGIEREDK</sequence>
<accession>A0AAV4LCJ2</accession>
<protein>
    <submittedName>
        <fullName evidence="1">Uncharacterized protein</fullName>
    </submittedName>
</protein>
<dbReference type="EMBL" id="BOQE01000001">
    <property type="protein sequence ID" value="GIM45480.1"/>
    <property type="molecule type" value="Genomic_DNA"/>
</dbReference>
<reference evidence="1" key="1">
    <citation type="journal article" date="2023" name="Int. J. Syst. Evol. Microbiol.">
        <title>Collibacillus ludicampi gen. nov., sp. nov., a new soil bacterium of the family Alicyclobacillaceae.</title>
        <authorList>
            <person name="Jojima T."/>
            <person name="Ioku Y."/>
            <person name="Fukuta Y."/>
            <person name="Shirasaka N."/>
            <person name="Matsumura Y."/>
            <person name="Mori M."/>
        </authorList>
    </citation>
    <scope>NUCLEOTIDE SEQUENCE</scope>
    <source>
        <strain evidence="1">TP075</strain>
    </source>
</reference>
<evidence type="ECO:0000313" key="1">
    <source>
        <dbReference type="EMBL" id="GIM45480.1"/>
    </source>
</evidence>
<keyword evidence="2" id="KW-1185">Reference proteome</keyword>
<dbReference type="AlphaFoldDB" id="A0AAV4LCJ2"/>
<name>A0AAV4LCJ2_9BACL</name>
<organism evidence="1 2">
    <name type="scientific">Collibacillus ludicampi</name>
    <dbReference type="NCBI Taxonomy" id="2771369"/>
    <lineage>
        <taxon>Bacteria</taxon>
        <taxon>Bacillati</taxon>
        <taxon>Bacillota</taxon>
        <taxon>Bacilli</taxon>
        <taxon>Bacillales</taxon>
        <taxon>Alicyclobacillaceae</taxon>
        <taxon>Collibacillus</taxon>
    </lineage>
</organism>